<dbReference type="Pfam" id="PF14392">
    <property type="entry name" value="zf-CCHC_4"/>
    <property type="match status" value="1"/>
</dbReference>
<dbReference type="Gene3D" id="3.30.420.10">
    <property type="entry name" value="Ribonuclease H-like superfamily/Ribonuclease H"/>
    <property type="match status" value="1"/>
</dbReference>
<sequence>MEKLIAKTRSLGWSEKLVVLEIAPEAEDKAKQMLLGKVLSTRAFSKSVVKEIIGKAWNATYEVDADVLDKNIFMFSFQHEGDVRRVWERRPWSFKGEHLILKRYEPDWSLNDIDFSVTDFWVQIHGLPLNRQNHPSLKTLGGIMGKVIDTDLLGSGWKRFVRVRVEIEVGKPLRMGFPLHREKLPAIWIPFKFEKLGNFCYGCGRLGHEIKAYPDDEIQSLRKEGVTFGVHGNWLRAETTRNHDVGSLASPSHSPRDQAIQMVLAIWDEVQLRELMDQSESLAHENIADTNEKEVVVTAAQERTDPLDLEGLQSHNEKQQELGKDPKRDISVRPTESCSTKPNYSTESTSGQKTPLGLPFGKRKVEGEISPLHPSKKARDGINSPLIGSVKIKESKVTSKDGRGGGPYHAPSSSMRLLSWNCRGAGRPPTVRAIKALARKEGPDVLFVSKTKLKSPKVERLRLSMGFAESFCVDSFGKTGGLALFWKLGVELEVVFSNKNCIAALVYSDPPDNPWLMIGVHGPPYLAMRCKFWRLMEEIIDSFSRLWMLIGDINSIVSSSEKRGGISNVGGSSKYFTNFVDHVGAIDLGFSGSKYTWSNKRSGWANIRERLDRGICNADWQSMFPKAGVKHLSAPNSDHIPILLDTHLESHSGARPFRFEAMWVKDESSVNVVQNAWAIAVEGSQNFRLVKCCQKTKQDLIAWNRSVFGHAQTRIQEIEDQIKSMQALNPTQENLSIEAALNLELNDWEGWLLSQMNHTFITIIPKKQGANNFNQFRPINLCNFYYKIISKILVNRLRPLLPKIIDPSQAAFVPGRWIGENVVLAQEIVHSFKQSKKKKGNVGFKLDFHKAYDSLEWTFILRVLKAVGFDQKVINLIYQCISTVSFTLLLNGSKSSSFSPSRGIRQGDPLSPYLFILCNEVLARLINVEVDRGLLRGLNLAPGAPNISKLFYADDVLLFCGAKIAEVDTLMNCVDKCCSWSGQSISKEKSGMFVSKGVHHHFCRQLKDLWGFKVLPKDVKYLGVPLFLTQRKSKDFAFVKERLESKISRKFWWNPKKDDKKLYTPLAWIKLCRPLSDGGMGFKPFQSFNEALIAKLAWWVLSNRDSFCVRVLRAKYKVGSKWLISSAAHVASFVWRGLENVKPLLAQGACRLVGSGENILVWEDPWVPELPLFRPQPRNNQEPRQCLAIAQLMNQDRIDWNIGLVKQLFNEDSVRAILNIPKWFSGDEDKWIWLHSSNGVLTAKLAFKQIVKEAYDIPINQSLGRIWKTRIHDRLKMHLWRLAVDLLPTKDTLTRWSIRTDQFPITNATQLVIMLMSPPDEWGIKSEDKDGFILTGSLILDQIWKCRNLKVHEGCNVPMEYLEGRVAVLVVLAVSQKVNTTIPLQAEAEAIAWASRIAANLGVDQICIESDSKTCMDHIRGAVQNFHWRISHLLVDLLALAATRPCWSFAWVSREANHASHELAGWSLRNRFWSSFDISFGLFCFVNACSVDQLGVLSLPL</sequence>
<dbReference type="PANTHER" id="PTHR31635:SF196">
    <property type="entry name" value="REVERSE TRANSCRIPTASE DOMAIN-CONTAINING PROTEIN-RELATED"/>
    <property type="match status" value="1"/>
</dbReference>
<name>A0A2N9J015_FAGSY</name>
<evidence type="ECO:0000313" key="3">
    <source>
        <dbReference type="EMBL" id="SPD29945.1"/>
    </source>
</evidence>
<dbReference type="SUPFAM" id="SSF56672">
    <property type="entry name" value="DNA/RNA polymerases"/>
    <property type="match status" value="1"/>
</dbReference>
<dbReference type="InterPro" id="IPR012337">
    <property type="entry name" value="RNaseH-like_sf"/>
</dbReference>
<feature type="compositionally biased region" description="Basic and acidic residues" evidence="1">
    <location>
        <begin position="315"/>
        <end position="331"/>
    </location>
</feature>
<feature type="compositionally biased region" description="Polar residues" evidence="1">
    <location>
        <begin position="334"/>
        <end position="353"/>
    </location>
</feature>
<dbReference type="InterPro" id="IPR043502">
    <property type="entry name" value="DNA/RNA_pol_sf"/>
</dbReference>
<dbReference type="SUPFAM" id="SSF56219">
    <property type="entry name" value="DNase I-like"/>
    <property type="match status" value="1"/>
</dbReference>
<reference evidence="3" key="1">
    <citation type="submission" date="2018-02" db="EMBL/GenBank/DDBJ databases">
        <authorList>
            <person name="Cohen D.B."/>
            <person name="Kent A.D."/>
        </authorList>
    </citation>
    <scope>NUCLEOTIDE SEQUENCE</scope>
</reference>
<dbReference type="InterPro" id="IPR025836">
    <property type="entry name" value="Zn_knuckle_CX2CX4HX4C"/>
</dbReference>
<dbReference type="InterPro" id="IPR000477">
    <property type="entry name" value="RT_dom"/>
</dbReference>
<dbReference type="InterPro" id="IPR002156">
    <property type="entry name" value="RNaseH_domain"/>
</dbReference>
<dbReference type="CDD" id="cd06222">
    <property type="entry name" value="RNase_H_like"/>
    <property type="match status" value="1"/>
</dbReference>
<dbReference type="Pfam" id="PF03372">
    <property type="entry name" value="Exo_endo_phos"/>
    <property type="match status" value="1"/>
</dbReference>
<dbReference type="PROSITE" id="PS50878">
    <property type="entry name" value="RT_POL"/>
    <property type="match status" value="1"/>
</dbReference>
<feature type="domain" description="Reverse transcriptase" evidence="2">
    <location>
        <begin position="745"/>
        <end position="1026"/>
    </location>
</feature>
<dbReference type="Gene3D" id="3.60.10.10">
    <property type="entry name" value="Endonuclease/exonuclease/phosphatase"/>
    <property type="match status" value="1"/>
</dbReference>
<organism evidence="3">
    <name type="scientific">Fagus sylvatica</name>
    <name type="common">Beechnut</name>
    <dbReference type="NCBI Taxonomy" id="28930"/>
    <lineage>
        <taxon>Eukaryota</taxon>
        <taxon>Viridiplantae</taxon>
        <taxon>Streptophyta</taxon>
        <taxon>Embryophyta</taxon>
        <taxon>Tracheophyta</taxon>
        <taxon>Spermatophyta</taxon>
        <taxon>Magnoliopsida</taxon>
        <taxon>eudicotyledons</taxon>
        <taxon>Gunneridae</taxon>
        <taxon>Pentapetalae</taxon>
        <taxon>rosids</taxon>
        <taxon>fabids</taxon>
        <taxon>Fagales</taxon>
        <taxon>Fagaceae</taxon>
        <taxon>Fagus</taxon>
    </lineage>
</organism>
<dbReference type="InterPro" id="IPR025558">
    <property type="entry name" value="DUF4283"/>
</dbReference>
<feature type="region of interest" description="Disordered" evidence="1">
    <location>
        <begin position="303"/>
        <end position="362"/>
    </location>
</feature>
<dbReference type="SUPFAM" id="SSF53098">
    <property type="entry name" value="Ribonuclease H-like"/>
    <property type="match status" value="1"/>
</dbReference>
<dbReference type="EMBL" id="OIVN01006293">
    <property type="protein sequence ID" value="SPD29945.1"/>
    <property type="molecule type" value="Genomic_DNA"/>
</dbReference>
<proteinExistence type="predicted"/>
<dbReference type="Pfam" id="PF14111">
    <property type="entry name" value="DUF4283"/>
    <property type="match status" value="1"/>
</dbReference>
<accession>A0A2N9J015</accession>
<evidence type="ECO:0000259" key="2">
    <source>
        <dbReference type="PROSITE" id="PS50878"/>
    </source>
</evidence>
<protein>
    <recommendedName>
        <fullName evidence="2">Reverse transcriptase domain-containing protein</fullName>
    </recommendedName>
</protein>
<dbReference type="InterPro" id="IPR036691">
    <property type="entry name" value="Endo/exonu/phosph_ase_sf"/>
</dbReference>
<dbReference type="InterPro" id="IPR005135">
    <property type="entry name" value="Endo/exonuclease/phosphatase"/>
</dbReference>
<dbReference type="PANTHER" id="PTHR31635">
    <property type="entry name" value="REVERSE TRANSCRIPTASE DOMAIN-CONTAINING PROTEIN-RELATED"/>
    <property type="match status" value="1"/>
</dbReference>
<evidence type="ECO:0000256" key="1">
    <source>
        <dbReference type="SAM" id="MobiDB-lite"/>
    </source>
</evidence>
<dbReference type="GO" id="GO:0004523">
    <property type="term" value="F:RNA-DNA hybrid ribonuclease activity"/>
    <property type="evidence" value="ECO:0007669"/>
    <property type="project" value="InterPro"/>
</dbReference>
<dbReference type="Pfam" id="PF13456">
    <property type="entry name" value="RVT_3"/>
    <property type="match status" value="1"/>
</dbReference>
<gene>
    <name evidence="3" type="ORF">FSB_LOCUS57827</name>
</gene>
<dbReference type="InterPro" id="IPR036397">
    <property type="entry name" value="RNaseH_sf"/>
</dbReference>
<dbReference type="CDD" id="cd01650">
    <property type="entry name" value="RT_nLTR_like"/>
    <property type="match status" value="1"/>
</dbReference>
<dbReference type="Pfam" id="PF00078">
    <property type="entry name" value="RVT_1"/>
    <property type="match status" value="1"/>
</dbReference>
<dbReference type="InterPro" id="IPR044730">
    <property type="entry name" value="RNase_H-like_dom_plant"/>
</dbReference>
<dbReference type="GO" id="GO:0003676">
    <property type="term" value="F:nucleic acid binding"/>
    <property type="evidence" value="ECO:0007669"/>
    <property type="project" value="InterPro"/>
</dbReference>